<dbReference type="STRING" id="645134.A0A0L0HGX0"/>
<dbReference type="InterPro" id="IPR039355">
    <property type="entry name" value="Transcription_factor_GATA"/>
</dbReference>
<dbReference type="PROSITE" id="PS50114">
    <property type="entry name" value="GATA_ZN_FINGER_2"/>
    <property type="match status" value="2"/>
</dbReference>
<keyword evidence="5" id="KW-0805">Transcription regulation</keyword>
<evidence type="ECO:0000313" key="12">
    <source>
        <dbReference type="Proteomes" id="UP000053201"/>
    </source>
</evidence>
<keyword evidence="4" id="KW-0862">Zinc</keyword>
<accession>A0A0L0HGX0</accession>
<dbReference type="SMART" id="SM00401">
    <property type="entry name" value="ZnF_GATA"/>
    <property type="match status" value="2"/>
</dbReference>
<sequence>MPAILLKVKGQDHESEFAPFANLDNGDDFATTWKTCTKVKDTLENGSRLENLSWRLWHLHQVMVETKKMNQMQFKKISCKTTKRFSEKDSQVSPRNAPVPLARKDLNAQPKQVEQKLVFAESQAQQTALSILQTPSGVTDFLDQTDMSNDWMDLGIAMDFGNGLLDMWNVETGIGNSGADADIGLANIEDLQSSLSSSGALPSQTGKTMDATIIPHIQDDSFGDSALSWVMQTGPGASAPPNQQRMANCSSTTSVPDSLGSTRTNLSANSSMPLDVRVGEPRQASKYTYPVTGVSSNSKSDMCTAAPTSSPYHVSSSSSRNPSFGRAQWSVPSTSNQTSLPPSAPMHSHGYQQPISTGYNYAPATTGLTQTDWSSYGYSLNSESYSVLKNGSQSDMISASKVPIQQPVSQAVAPSSAPLSVPQLPQPTGKKPAPRRSSSRQSAVPTPSAPRPKAGGATAASGDGKCQNCAATSTPLWRRSVNDELLCNACGLYFKLHNSHRPKSMRPRDQRKDAAGQVQEACCHNCQTTKTPLWRRDDEGHTLCNACGLYLKLHQEQRPLSLKSDIIRKRQRYETASARTAAEGTADKKMKMDENGQQWNSGVVWNGGVKIPESQPSQQQLGYQYESLKGYHGFGMEFGNGGPSAF</sequence>
<dbReference type="GeneID" id="27687844"/>
<reference evidence="11 12" key="1">
    <citation type="submission" date="2009-08" db="EMBL/GenBank/DDBJ databases">
        <title>The Genome Sequence of Spizellomyces punctatus strain DAOM BR117.</title>
        <authorList>
            <consortium name="The Broad Institute Genome Sequencing Platform"/>
            <person name="Russ C."/>
            <person name="Cuomo C."/>
            <person name="Shea T."/>
            <person name="Young S.K."/>
            <person name="Zeng Q."/>
            <person name="Koehrsen M."/>
            <person name="Haas B."/>
            <person name="Borodovsky M."/>
            <person name="Guigo R."/>
            <person name="Alvarado L."/>
            <person name="Berlin A."/>
            <person name="Bochicchio J."/>
            <person name="Borenstein D."/>
            <person name="Chapman S."/>
            <person name="Chen Z."/>
            <person name="Engels R."/>
            <person name="Freedman E."/>
            <person name="Gellesch M."/>
            <person name="Goldberg J."/>
            <person name="Griggs A."/>
            <person name="Gujja S."/>
            <person name="Heiman D."/>
            <person name="Hepburn T."/>
            <person name="Howarth C."/>
            <person name="Jen D."/>
            <person name="Larson L."/>
            <person name="Lewis B."/>
            <person name="Mehta T."/>
            <person name="Park D."/>
            <person name="Pearson M."/>
            <person name="Roberts A."/>
            <person name="Saif S."/>
            <person name="Shenoy N."/>
            <person name="Sisk P."/>
            <person name="Stolte C."/>
            <person name="Sykes S."/>
            <person name="Thomson T."/>
            <person name="Walk T."/>
            <person name="White J."/>
            <person name="Yandava C."/>
            <person name="Burger G."/>
            <person name="Gray M.W."/>
            <person name="Holland P.W.H."/>
            <person name="King N."/>
            <person name="Lang F.B.F."/>
            <person name="Roger A.J."/>
            <person name="Ruiz-Trillo I."/>
            <person name="Lander E."/>
            <person name="Nusbaum C."/>
        </authorList>
    </citation>
    <scope>NUCLEOTIDE SEQUENCE [LARGE SCALE GENOMIC DNA]</scope>
    <source>
        <strain evidence="11 12">DAOM BR117</strain>
    </source>
</reference>
<dbReference type="RefSeq" id="XP_016608088.1">
    <property type="nucleotide sequence ID" value="XM_016752632.1"/>
</dbReference>
<keyword evidence="2" id="KW-0479">Metal-binding</keyword>
<dbReference type="PRINTS" id="PR00619">
    <property type="entry name" value="GATAZNFINGER"/>
</dbReference>
<proteinExistence type="predicted"/>
<dbReference type="OMA" id="TIHRMQF"/>
<evidence type="ECO:0000256" key="9">
    <source>
        <dbReference type="SAM" id="MobiDB-lite"/>
    </source>
</evidence>
<feature type="region of interest" description="Disordered" evidence="9">
    <location>
        <begin position="234"/>
        <end position="273"/>
    </location>
</feature>
<dbReference type="eggNOG" id="KOG1601">
    <property type="taxonomic scope" value="Eukaryota"/>
</dbReference>
<feature type="domain" description="GATA-type" evidence="10">
    <location>
        <begin position="460"/>
        <end position="513"/>
    </location>
</feature>
<dbReference type="GO" id="GO:0000981">
    <property type="term" value="F:DNA-binding transcription factor activity, RNA polymerase II-specific"/>
    <property type="evidence" value="ECO:0007669"/>
    <property type="project" value="TreeGrafter"/>
</dbReference>
<keyword evidence="7" id="KW-0539">Nucleus</keyword>
<dbReference type="GO" id="GO:0045944">
    <property type="term" value="P:positive regulation of transcription by RNA polymerase II"/>
    <property type="evidence" value="ECO:0007669"/>
    <property type="project" value="TreeGrafter"/>
</dbReference>
<dbReference type="FunFam" id="3.30.50.10:FF:000007">
    <property type="entry name" value="Nitrogen regulatory AreA, N-terminal"/>
    <property type="match status" value="1"/>
</dbReference>
<gene>
    <name evidence="11" type="ORF">SPPG_04393</name>
</gene>
<feature type="compositionally biased region" description="Polar residues" evidence="9">
    <location>
        <begin position="330"/>
        <end position="341"/>
    </location>
</feature>
<evidence type="ECO:0000259" key="10">
    <source>
        <dbReference type="PROSITE" id="PS50114"/>
    </source>
</evidence>
<keyword evidence="12" id="KW-1185">Reference proteome</keyword>
<dbReference type="InterPro" id="IPR013088">
    <property type="entry name" value="Znf_NHR/GATA"/>
</dbReference>
<dbReference type="Proteomes" id="UP000053201">
    <property type="component" value="Unassembled WGS sequence"/>
</dbReference>
<dbReference type="EMBL" id="KQ257456">
    <property type="protein sequence ID" value="KND00049.1"/>
    <property type="molecule type" value="Genomic_DNA"/>
</dbReference>
<evidence type="ECO:0000256" key="2">
    <source>
        <dbReference type="ARBA" id="ARBA00022723"/>
    </source>
</evidence>
<dbReference type="GO" id="GO:0008270">
    <property type="term" value="F:zinc ion binding"/>
    <property type="evidence" value="ECO:0007669"/>
    <property type="project" value="UniProtKB-KW"/>
</dbReference>
<dbReference type="PANTHER" id="PTHR10071:SF335">
    <property type="entry name" value="IRON-SENSING TRANSCRIPTIONAL REPRESSOR-RELATED"/>
    <property type="match status" value="1"/>
</dbReference>
<dbReference type="InParanoid" id="A0A0L0HGX0"/>
<dbReference type="OrthoDB" id="515401at2759"/>
<protein>
    <recommendedName>
        <fullName evidence="10">GATA-type domain-containing protein</fullName>
    </recommendedName>
</protein>
<evidence type="ECO:0000313" key="11">
    <source>
        <dbReference type="EMBL" id="KND00049.1"/>
    </source>
</evidence>
<feature type="region of interest" description="Disordered" evidence="9">
    <location>
        <begin position="409"/>
        <end position="465"/>
    </location>
</feature>
<feature type="compositionally biased region" description="Polar residues" evidence="9">
    <location>
        <begin position="240"/>
        <end position="272"/>
    </location>
</feature>
<dbReference type="Pfam" id="PF08550">
    <property type="entry name" value="GATA_AreA"/>
    <property type="match status" value="1"/>
</dbReference>
<dbReference type="SUPFAM" id="SSF57716">
    <property type="entry name" value="Glucocorticoid receptor-like (DNA-binding domain)"/>
    <property type="match status" value="2"/>
</dbReference>
<dbReference type="PANTHER" id="PTHR10071">
    <property type="entry name" value="TRANSCRIPTION FACTOR GATA FAMILY MEMBER"/>
    <property type="match status" value="1"/>
</dbReference>
<feature type="region of interest" description="Disordered" evidence="9">
    <location>
        <begin position="287"/>
        <end position="351"/>
    </location>
</feature>
<evidence type="ECO:0000256" key="8">
    <source>
        <dbReference type="PROSITE-ProRule" id="PRU00094"/>
    </source>
</evidence>
<name>A0A0L0HGX0_SPIPD</name>
<evidence type="ECO:0000256" key="6">
    <source>
        <dbReference type="ARBA" id="ARBA00023163"/>
    </source>
</evidence>
<dbReference type="GO" id="GO:0000978">
    <property type="term" value="F:RNA polymerase II cis-regulatory region sequence-specific DNA binding"/>
    <property type="evidence" value="ECO:0007669"/>
    <property type="project" value="TreeGrafter"/>
</dbReference>
<evidence type="ECO:0000256" key="5">
    <source>
        <dbReference type="ARBA" id="ARBA00023015"/>
    </source>
</evidence>
<feature type="domain" description="GATA-type" evidence="10">
    <location>
        <begin position="523"/>
        <end position="570"/>
    </location>
</feature>
<dbReference type="PROSITE" id="PS00344">
    <property type="entry name" value="GATA_ZN_FINGER_1"/>
    <property type="match status" value="1"/>
</dbReference>
<dbReference type="InterPro" id="IPR013860">
    <property type="entry name" value="AreA_GATA"/>
</dbReference>
<dbReference type="GO" id="GO:0000122">
    <property type="term" value="P:negative regulation of transcription by RNA polymerase II"/>
    <property type="evidence" value="ECO:0007669"/>
    <property type="project" value="TreeGrafter"/>
</dbReference>
<dbReference type="GO" id="GO:0005634">
    <property type="term" value="C:nucleus"/>
    <property type="evidence" value="ECO:0007669"/>
    <property type="project" value="UniProtKB-SubCell"/>
</dbReference>
<keyword evidence="3 8" id="KW-0863">Zinc-finger</keyword>
<dbReference type="AlphaFoldDB" id="A0A0L0HGX0"/>
<keyword evidence="6" id="KW-0804">Transcription</keyword>
<evidence type="ECO:0000256" key="3">
    <source>
        <dbReference type="ARBA" id="ARBA00022771"/>
    </source>
</evidence>
<dbReference type="InterPro" id="IPR000679">
    <property type="entry name" value="Znf_GATA"/>
</dbReference>
<dbReference type="Pfam" id="PF00320">
    <property type="entry name" value="GATA"/>
    <property type="match status" value="2"/>
</dbReference>
<dbReference type="VEuPathDB" id="FungiDB:SPPG_04393"/>
<dbReference type="Gene3D" id="3.30.50.10">
    <property type="entry name" value="Erythroid Transcription Factor GATA-1, subunit A"/>
    <property type="match status" value="2"/>
</dbReference>
<evidence type="ECO:0000256" key="1">
    <source>
        <dbReference type="ARBA" id="ARBA00004123"/>
    </source>
</evidence>
<evidence type="ECO:0000256" key="7">
    <source>
        <dbReference type="ARBA" id="ARBA00023242"/>
    </source>
</evidence>
<evidence type="ECO:0000256" key="4">
    <source>
        <dbReference type="ARBA" id="ARBA00022833"/>
    </source>
</evidence>
<organism evidence="11 12">
    <name type="scientific">Spizellomyces punctatus (strain DAOM BR117)</name>
    <dbReference type="NCBI Taxonomy" id="645134"/>
    <lineage>
        <taxon>Eukaryota</taxon>
        <taxon>Fungi</taxon>
        <taxon>Fungi incertae sedis</taxon>
        <taxon>Chytridiomycota</taxon>
        <taxon>Chytridiomycota incertae sedis</taxon>
        <taxon>Chytridiomycetes</taxon>
        <taxon>Spizellomycetales</taxon>
        <taxon>Spizellomycetaceae</taxon>
        <taxon>Spizellomyces</taxon>
    </lineage>
</organism>
<comment type="subcellular location">
    <subcellularLocation>
        <location evidence="1">Nucleus</location>
    </subcellularLocation>
</comment>
<dbReference type="CDD" id="cd00202">
    <property type="entry name" value="ZnF_GATA"/>
    <property type="match status" value="2"/>
</dbReference>
<feature type="compositionally biased region" description="Low complexity" evidence="9">
    <location>
        <begin position="307"/>
        <end position="323"/>
    </location>
</feature>